<dbReference type="PANTHER" id="PTHR12110:SF41">
    <property type="entry name" value="INOSOSE DEHYDRATASE"/>
    <property type="match status" value="1"/>
</dbReference>
<proteinExistence type="predicted"/>
<evidence type="ECO:0000259" key="1">
    <source>
        <dbReference type="Pfam" id="PF01261"/>
    </source>
</evidence>
<dbReference type="AlphaFoldDB" id="A0A6J4NDT5"/>
<dbReference type="PANTHER" id="PTHR12110">
    <property type="entry name" value="HYDROXYPYRUVATE ISOMERASE"/>
    <property type="match status" value="1"/>
</dbReference>
<dbReference type="GO" id="GO:0004519">
    <property type="term" value="F:endonuclease activity"/>
    <property type="evidence" value="ECO:0007669"/>
    <property type="project" value="UniProtKB-KW"/>
</dbReference>
<protein>
    <submittedName>
        <fullName evidence="2">AP endonuclease, family protein 2</fullName>
    </submittedName>
</protein>
<sequence length="315" mass="34096">MPADRPEQLTRETWPIGAAMLQFPGTLPDGSSTQDQSAEGWAATLAEVVDAGFDRVDPYDSWLRIADLGAARLEEFRGVLADVGLQVSAVSLSRRSVADPEHGEENLAYTHRAIDAAAAVGASVLNTGFFRALTPAQREALWFWTAPGAVDDDDPDVRGVAVARVQELGRHAAEVGLALSLEIYEDTYLGTADRAVAFVTDVGLDAVGLNPDLGNLLRLLRPVERWDAMAAKVMPHANFWHVKNYLRSEDAATGTVVTAPAPLELGVMDYRRAVRMAVDAGFRGPITCEHYGGDGLSVSATNRDYLRRVLPRRTS</sequence>
<feature type="domain" description="Xylose isomerase-like TIM barrel" evidence="1">
    <location>
        <begin position="46"/>
        <end position="294"/>
    </location>
</feature>
<dbReference type="InterPro" id="IPR050312">
    <property type="entry name" value="IolE/XylAMocC-like"/>
</dbReference>
<dbReference type="InterPro" id="IPR036237">
    <property type="entry name" value="Xyl_isomerase-like_sf"/>
</dbReference>
<dbReference type="InterPro" id="IPR013022">
    <property type="entry name" value="Xyl_isomerase-like_TIM-brl"/>
</dbReference>
<keyword evidence="2" id="KW-0378">Hydrolase</keyword>
<gene>
    <name evidence="2" type="ORF">AVDCRST_MAG35-74</name>
</gene>
<dbReference type="SUPFAM" id="SSF51658">
    <property type="entry name" value="Xylose isomerase-like"/>
    <property type="match status" value="1"/>
</dbReference>
<name>A0A6J4NDT5_9ACTN</name>
<dbReference type="Pfam" id="PF01261">
    <property type="entry name" value="AP_endonuc_2"/>
    <property type="match status" value="1"/>
</dbReference>
<accession>A0A6J4NDT5</accession>
<dbReference type="EMBL" id="CADCUY010000017">
    <property type="protein sequence ID" value="CAA9385031.1"/>
    <property type="molecule type" value="Genomic_DNA"/>
</dbReference>
<evidence type="ECO:0000313" key="2">
    <source>
        <dbReference type="EMBL" id="CAA9385031.1"/>
    </source>
</evidence>
<organism evidence="2">
    <name type="scientific">uncultured Quadrisphaera sp</name>
    <dbReference type="NCBI Taxonomy" id="904978"/>
    <lineage>
        <taxon>Bacteria</taxon>
        <taxon>Bacillati</taxon>
        <taxon>Actinomycetota</taxon>
        <taxon>Actinomycetes</taxon>
        <taxon>Kineosporiales</taxon>
        <taxon>Kineosporiaceae</taxon>
        <taxon>Quadrisphaera</taxon>
        <taxon>environmental samples</taxon>
    </lineage>
</organism>
<reference evidence="2" key="1">
    <citation type="submission" date="2020-02" db="EMBL/GenBank/DDBJ databases">
        <authorList>
            <person name="Meier V. D."/>
        </authorList>
    </citation>
    <scope>NUCLEOTIDE SEQUENCE</scope>
    <source>
        <strain evidence="2">AVDCRST_MAG35</strain>
    </source>
</reference>
<dbReference type="Gene3D" id="3.20.20.150">
    <property type="entry name" value="Divalent-metal-dependent TIM barrel enzymes"/>
    <property type="match status" value="1"/>
</dbReference>
<keyword evidence="2" id="KW-0255">Endonuclease</keyword>
<keyword evidence="2" id="KW-0540">Nuclease</keyword>